<dbReference type="Gene3D" id="6.10.340.10">
    <property type="match status" value="1"/>
</dbReference>
<evidence type="ECO:0000256" key="10">
    <source>
        <dbReference type="ARBA" id="ARBA00022840"/>
    </source>
</evidence>
<keyword evidence="13 15" id="KW-0472">Membrane</keyword>
<dbReference type="PROSITE" id="PS50885">
    <property type="entry name" value="HAMP"/>
    <property type="match status" value="1"/>
</dbReference>
<dbReference type="CDD" id="cd00082">
    <property type="entry name" value="HisKA"/>
    <property type="match status" value="1"/>
</dbReference>
<keyword evidence="10" id="KW-0067">ATP-binding</keyword>
<dbReference type="Pfam" id="PF00672">
    <property type="entry name" value="HAMP"/>
    <property type="match status" value="1"/>
</dbReference>
<protein>
    <recommendedName>
        <fullName evidence="3">histidine kinase</fullName>
        <ecNumber evidence="3">2.7.13.3</ecNumber>
    </recommendedName>
</protein>
<dbReference type="PROSITE" id="PS50112">
    <property type="entry name" value="PAS"/>
    <property type="match status" value="1"/>
</dbReference>
<proteinExistence type="predicted"/>
<dbReference type="GO" id="GO:0000155">
    <property type="term" value="F:phosphorelay sensor kinase activity"/>
    <property type="evidence" value="ECO:0007669"/>
    <property type="project" value="InterPro"/>
</dbReference>
<dbReference type="Pfam" id="PF00512">
    <property type="entry name" value="HisKA"/>
    <property type="match status" value="1"/>
</dbReference>
<evidence type="ECO:0000256" key="1">
    <source>
        <dbReference type="ARBA" id="ARBA00000085"/>
    </source>
</evidence>
<keyword evidence="5" id="KW-0597">Phosphoprotein</keyword>
<dbReference type="PANTHER" id="PTHR43065:SF10">
    <property type="entry name" value="PEROXIDE STRESS-ACTIVATED HISTIDINE KINASE MAK3"/>
    <property type="match status" value="1"/>
</dbReference>
<keyword evidence="8" id="KW-0547">Nucleotide-binding</keyword>
<evidence type="ECO:0000259" key="16">
    <source>
        <dbReference type="PROSITE" id="PS50109"/>
    </source>
</evidence>
<organism evidence="19 20">
    <name type="scientific">Undibacter mobilis</name>
    <dbReference type="NCBI Taxonomy" id="2292256"/>
    <lineage>
        <taxon>Bacteria</taxon>
        <taxon>Pseudomonadati</taxon>
        <taxon>Pseudomonadota</taxon>
        <taxon>Alphaproteobacteria</taxon>
        <taxon>Hyphomicrobiales</taxon>
        <taxon>Nitrobacteraceae</taxon>
        <taxon>Undibacter</taxon>
    </lineage>
</organism>
<evidence type="ECO:0000256" key="13">
    <source>
        <dbReference type="ARBA" id="ARBA00023136"/>
    </source>
</evidence>
<dbReference type="InterPro" id="IPR013767">
    <property type="entry name" value="PAS_fold"/>
</dbReference>
<reference evidence="20" key="1">
    <citation type="submission" date="2018-08" db="EMBL/GenBank/DDBJ databases">
        <authorList>
            <person name="Kim S.-J."/>
            <person name="Jung G.-Y."/>
        </authorList>
    </citation>
    <scope>NUCLEOTIDE SEQUENCE [LARGE SCALE GENOMIC DNA]</scope>
    <source>
        <strain evidence="20">GY_H</strain>
    </source>
</reference>
<feature type="transmembrane region" description="Helical" evidence="15">
    <location>
        <begin position="24"/>
        <end position="44"/>
    </location>
</feature>
<dbReference type="Proteomes" id="UP000263993">
    <property type="component" value="Unassembled WGS sequence"/>
</dbReference>
<dbReference type="Gene3D" id="3.30.565.10">
    <property type="entry name" value="Histidine kinase-like ATPase, C-terminal domain"/>
    <property type="match status" value="1"/>
</dbReference>
<dbReference type="InterPro" id="IPR005467">
    <property type="entry name" value="His_kinase_dom"/>
</dbReference>
<dbReference type="InterPro" id="IPR045671">
    <property type="entry name" value="NtrY-like_N"/>
</dbReference>
<evidence type="ECO:0000259" key="18">
    <source>
        <dbReference type="PROSITE" id="PS50885"/>
    </source>
</evidence>
<evidence type="ECO:0000256" key="15">
    <source>
        <dbReference type="SAM" id="Phobius"/>
    </source>
</evidence>
<comment type="caution">
    <text evidence="19">The sequence shown here is derived from an EMBL/GenBank/DDBJ whole genome shotgun (WGS) entry which is preliminary data.</text>
</comment>
<keyword evidence="9 19" id="KW-0418">Kinase</keyword>
<dbReference type="Pfam" id="PF19312">
    <property type="entry name" value="NtrY_N"/>
    <property type="match status" value="1"/>
</dbReference>
<dbReference type="Pfam" id="PF02518">
    <property type="entry name" value="HATPase_c"/>
    <property type="match status" value="1"/>
</dbReference>
<sequence>MSLDQATSSELSGAAPSKREGGRILGPIAVILALLSALATFMVLADLTPIAPTHYVVVSLLLANAATVILLLAIIVREVWQVVQARRSGRAAARLHVRIVGLFSIIAAAPAILVAIVASVTLDRGLDRLFSSRTRAAIENSLVVAEAYLRDHAQIVRSDIMVMAFDLARAKQVVDESPEQLKQFLTYQAAVRGLASAILFDDDLKEIARADVRANQTFALPPREALPTISDKEPQLVLLPDTNYVAAVIKLQNYDNRFLYVTRLLDPRVVPQLRETRASVSEYIAIEQRRFGVQVAFGLMYTVIALIVLLSAVWIGFNFANKLVAPIRRLIGAANAVSEGNLYVRVPVRQSEGDLAHLGETFNRMTQELRTQRDDLVRARDVIDTRRIFTEAVLAGASAGVIGVDTFDNVSILNRSAERLIGHSEAEAVGKPLSEVFPELAGIMLAAKHGGRTQDQVTISRAGRERNLSVRVTSERSGGTNHGYVITLDDITELVTAQRSSAWADIARRIAHEIKNPLTPIQLSAERLRRKYGKVIVEDRAVFEQCTDTIIRQVDDIRQMVDEFSKFARMPKPVIVGEDVADAVRQAVFLQRVGNADLDISAEIAEEPLQAQFDRRLISQALTNIIKNATEAVAAVPDEERKDGWKGTIRVFVAREGDNIVIDVVDNGIGLPKENRNRLMEPYVTTREKGTGLGLAIVGRILEEHGGALELRDATDKIPGQRGAWMRMRFSATGKPGPTPESDTTKVASAAAETARTIE</sequence>
<dbReference type="InterPro" id="IPR017232">
    <property type="entry name" value="NtrY"/>
</dbReference>
<dbReference type="GO" id="GO:0006355">
    <property type="term" value="P:regulation of DNA-templated transcription"/>
    <property type="evidence" value="ECO:0007669"/>
    <property type="project" value="InterPro"/>
</dbReference>
<dbReference type="GO" id="GO:0005524">
    <property type="term" value="F:ATP binding"/>
    <property type="evidence" value="ECO:0007669"/>
    <property type="project" value="UniProtKB-KW"/>
</dbReference>
<feature type="domain" description="PAS" evidence="17">
    <location>
        <begin position="386"/>
        <end position="439"/>
    </location>
</feature>
<dbReference type="PANTHER" id="PTHR43065">
    <property type="entry name" value="SENSOR HISTIDINE KINASE"/>
    <property type="match status" value="1"/>
</dbReference>
<dbReference type="PROSITE" id="PS50109">
    <property type="entry name" value="HIS_KIN"/>
    <property type="match status" value="1"/>
</dbReference>
<gene>
    <name evidence="19" type="ORF">DXH78_18325</name>
</gene>
<dbReference type="InterPro" id="IPR003660">
    <property type="entry name" value="HAMP_dom"/>
</dbReference>
<feature type="transmembrane region" description="Helical" evidence="15">
    <location>
        <begin position="298"/>
        <end position="320"/>
    </location>
</feature>
<name>A0A371B0T2_9BRAD</name>
<dbReference type="SMART" id="SM00091">
    <property type="entry name" value="PAS"/>
    <property type="match status" value="1"/>
</dbReference>
<keyword evidence="4" id="KW-1003">Cell membrane</keyword>
<dbReference type="InterPro" id="IPR000014">
    <property type="entry name" value="PAS"/>
</dbReference>
<dbReference type="SMART" id="SM00388">
    <property type="entry name" value="HisKA"/>
    <property type="match status" value="1"/>
</dbReference>
<feature type="transmembrane region" description="Helical" evidence="15">
    <location>
        <begin position="97"/>
        <end position="122"/>
    </location>
</feature>
<evidence type="ECO:0000259" key="17">
    <source>
        <dbReference type="PROSITE" id="PS50112"/>
    </source>
</evidence>
<dbReference type="SUPFAM" id="SSF55874">
    <property type="entry name" value="ATPase domain of HSP90 chaperone/DNA topoisomerase II/histidine kinase"/>
    <property type="match status" value="1"/>
</dbReference>
<keyword evidence="12" id="KW-0902">Two-component regulatory system</keyword>
<dbReference type="AlphaFoldDB" id="A0A371B0T2"/>
<keyword evidence="7 15" id="KW-0812">Transmembrane</keyword>
<dbReference type="SUPFAM" id="SSF158472">
    <property type="entry name" value="HAMP domain-like"/>
    <property type="match status" value="1"/>
</dbReference>
<keyword evidence="20" id="KW-1185">Reference proteome</keyword>
<evidence type="ECO:0000256" key="4">
    <source>
        <dbReference type="ARBA" id="ARBA00022475"/>
    </source>
</evidence>
<evidence type="ECO:0000256" key="6">
    <source>
        <dbReference type="ARBA" id="ARBA00022679"/>
    </source>
</evidence>
<dbReference type="Gene3D" id="3.30.450.20">
    <property type="entry name" value="PAS domain"/>
    <property type="match status" value="1"/>
</dbReference>
<keyword evidence="6" id="KW-0808">Transferase</keyword>
<dbReference type="InterPro" id="IPR035965">
    <property type="entry name" value="PAS-like_dom_sf"/>
</dbReference>
<feature type="transmembrane region" description="Helical" evidence="15">
    <location>
        <begin position="56"/>
        <end position="76"/>
    </location>
</feature>
<feature type="domain" description="HAMP" evidence="18">
    <location>
        <begin position="321"/>
        <end position="374"/>
    </location>
</feature>
<evidence type="ECO:0000256" key="7">
    <source>
        <dbReference type="ARBA" id="ARBA00022692"/>
    </source>
</evidence>
<dbReference type="SUPFAM" id="SSF47384">
    <property type="entry name" value="Homodimeric domain of signal transducing histidine kinase"/>
    <property type="match status" value="1"/>
</dbReference>
<dbReference type="Gene3D" id="1.10.287.130">
    <property type="match status" value="1"/>
</dbReference>
<dbReference type="EC" id="2.7.13.3" evidence="3"/>
<evidence type="ECO:0000256" key="14">
    <source>
        <dbReference type="SAM" id="MobiDB-lite"/>
    </source>
</evidence>
<dbReference type="InterPro" id="IPR036890">
    <property type="entry name" value="HATPase_C_sf"/>
</dbReference>
<comment type="catalytic activity">
    <reaction evidence="1">
        <text>ATP + protein L-histidine = ADP + protein N-phospho-L-histidine.</text>
        <dbReference type="EC" id="2.7.13.3"/>
    </reaction>
</comment>
<dbReference type="SUPFAM" id="SSF55785">
    <property type="entry name" value="PYP-like sensor domain (PAS domain)"/>
    <property type="match status" value="1"/>
</dbReference>
<dbReference type="InterPro" id="IPR004358">
    <property type="entry name" value="Sig_transdc_His_kin-like_C"/>
</dbReference>
<evidence type="ECO:0000256" key="5">
    <source>
        <dbReference type="ARBA" id="ARBA00022553"/>
    </source>
</evidence>
<evidence type="ECO:0000256" key="3">
    <source>
        <dbReference type="ARBA" id="ARBA00012438"/>
    </source>
</evidence>
<comment type="subcellular location">
    <subcellularLocation>
        <location evidence="2">Cell membrane</location>
        <topology evidence="2">Multi-pass membrane protein</topology>
    </subcellularLocation>
</comment>
<dbReference type="InterPro" id="IPR036097">
    <property type="entry name" value="HisK_dim/P_sf"/>
</dbReference>
<dbReference type="SMART" id="SM00304">
    <property type="entry name" value="HAMP"/>
    <property type="match status" value="1"/>
</dbReference>
<dbReference type="GO" id="GO:0005886">
    <property type="term" value="C:plasma membrane"/>
    <property type="evidence" value="ECO:0007669"/>
    <property type="project" value="UniProtKB-SubCell"/>
</dbReference>
<dbReference type="PRINTS" id="PR00344">
    <property type="entry name" value="BCTRLSENSOR"/>
</dbReference>
<dbReference type="CDD" id="cd06225">
    <property type="entry name" value="HAMP"/>
    <property type="match status" value="1"/>
</dbReference>
<evidence type="ECO:0000256" key="9">
    <source>
        <dbReference type="ARBA" id="ARBA00022777"/>
    </source>
</evidence>
<keyword evidence="11 15" id="KW-1133">Transmembrane helix</keyword>
<dbReference type="InterPro" id="IPR003661">
    <property type="entry name" value="HisK_dim/P_dom"/>
</dbReference>
<dbReference type="OrthoDB" id="9776727at2"/>
<dbReference type="EMBL" id="QRGO01000003">
    <property type="protein sequence ID" value="RDV01189.1"/>
    <property type="molecule type" value="Genomic_DNA"/>
</dbReference>
<accession>A0A371B0T2</accession>
<evidence type="ECO:0000256" key="12">
    <source>
        <dbReference type="ARBA" id="ARBA00023012"/>
    </source>
</evidence>
<evidence type="ECO:0000256" key="2">
    <source>
        <dbReference type="ARBA" id="ARBA00004651"/>
    </source>
</evidence>
<evidence type="ECO:0000313" key="20">
    <source>
        <dbReference type="Proteomes" id="UP000263993"/>
    </source>
</evidence>
<evidence type="ECO:0000256" key="8">
    <source>
        <dbReference type="ARBA" id="ARBA00022741"/>
    </source>
</evidence>
<dbReference type="NCBIfam" id="TIGR00229">
    <property type="entry name" value="sensory_box"/>
    <property type="match status" value="1"/>
</dbReference>
<dbReference type="CDD" id="cd00130">
    <property type="entry name" value="PAS"/>
    <property type="match status" value="1"/>
</dbReference>
<evidence type="ECO:0000313" key="19">
    <source>
        <dbReference type="EMBL" id="RDV01189.1"/>
    </source>
</evidence>
<dbReference type="InterPro" id="IPR003594">
    <property type="entry name" value="HATPase_dom"/>
</dbReference>
<feature type="region of interest" description="Disordered" evidence="14">
    <location>
        <begin position="733"/>
        <end position="759"/>
    </location>
</feature>
<dbReference type="PIRSF" id="PIRSF037532">
    <property type="entry name" value="STHK_NtrY"/>
    <property type="match status" value="1"/>
</dbReference>
<evidence type="ECO:0000256" key="11">
    <source>
        <dbReference type="ARBA" id="ARBA00022989"/>
    </source>
</evidence>
<feature type="domain" description="Histidine kinase" evidence="16">
    <location>
        <begin position="509"/>
        <end position="734"/>
    </location>
</feature>
<dbReference type="Pfam" id="PF00989">
    <property type="entry name" value="PAS"/>
    <property type="match status" value="1"/>
</dbReference>
<dbReference type="SMART" id="SM00387">
    <property type="entry name" value="HATPase_c"/>
    <property type="match status" value="1"/>
</dbReference>
<dbReference type="RefSeq" id="WP_115518706.1">
    <property type="nucleotide sequence ID" value="NZ_QRGO01000003.1"/>
</dbReference>